<comment type="similarity">
    <text evidence="4">Belongs to the TBCB family.</text>
</comment>
<accession>A0ABP0SWF2</accession>
<comment type="subcellular location">
    <subcellularLocation>
        <location evidence="1">Cytoplasm</location>
    </subcellularLocation>
</comment>
<name>A0ABP0SWF2_9DINO</name>
<dbReference type="CDD" id="cd01789">
    <property type="entry name" value="Ubl_TBCB"/>
    <property type="match status" value="1"/>
</dbReference>
<dbReference type="InterPro" id="IPR036859">
    <property type="entry name" value="CAP-Gly_dom_sf"/>
</dbReference>
<keyword evidence="2" id="KW-0963">Cytoplasm</keyword>
<dbReference type="InterPro" id="IPR029071">
    <property type="entry name" value="Ubiquitin-like_domsf"/>
</dbReference>
<dbReference type="SMART" id="SM01052">
    <property type="entry name" value="CAP_GLY"/>
    <property type="match status" value="1"/>
</dbReference>
<proteinExistence type="inferred from homology"/>
<keyword evidence="5" id="KW-0175">Coiled coil</keyword>
<dbReference type="Proteomes" id="UP001642484">
    <property type="component" value="Unassembled WGS sequence"/>
</dbReference>
<keyword evidence="9" id="KW-1185">Reference proteome</keyword>
<feature type="domain" description="Ubiquitin-like" evidence="6">
    <location>
        <begin position="43"/>
        <end position="117"/>
    </location>
</feature>
<evidence type="ECO:0000256" key="2">
    <source>
        <dbReference type="ARBA" id="ARBA00022490"/>
    </source>
</evidence>
<dbReference type="Pfam" id="PF14560">
    <property type="entry name" value="Ubiquitin_2"/>
    <property type="match status" value="1"/>
</dbReference>
<dbReference type="PROSITE" id="PS50245">
    <property type="entry name" value="CAP_GLY_2"/>
    <property type="match status" value="1"/>
</dbReference>
<evidence type="ECO:0000256" key="1">
    <source>
        <dbReference type="ARBA" id="ARBA00004496"/>
    </source>
</evidence>
<comment type="caution">
    <text evidence="8">The sequence shown here is derived from an EMBL/GenBank/DDBJ whole genome shotgun (WGS) entry which is preliminary data.</text>
</comment>
<evidence type="ECO:0000259" key="7">
    <source>
        <dbReference type="PROSITE" id="PS50245"/>
    </source>
</evidence>
<dbReference type="InterPro" id="IPR045172">
    <property type="entry name" value="TBCB_Ubl"/>
</dbReference>
<dbReference type="PANTHER" id="PTHR18916:SF85">
    <property type="entry name" value="TUBULIN-FOLDING COFACTOR B"/>
    <property type="match status" value="1"/>
</dbReference>
<evidence type="ECO:0000259" key="6">
    <source>
        <dbReference type="PROSITE" id="PS50053"/>
    </source>
</evidence>
<keyword evidence="3" id="KW-0143">Chaperone</keyword>
<dbReference type="Gene3D" id="3.10.20.90">
    <property type="entry name" value="Phosphatidylinositol 3-kinase Catalytic Subunit, Chain A, domain 1"/>
    <property type="match status" value="1"/>
</dbReference>
<protein>
    <recommendedName>
        <fullName evidence="10">Tubulin-folding cofactor B</fullName>
    </recommendedName>
</protein>
<reference evidence="8 9" key="1">
    <citation type="submission" date="2024-02" db="EMBL/GenBank/DDBJ databases">
        <authorList>
            <person name="Chen Y."/>
            <person name="Shah S."/>
            <person name="Dougan E. K."/>
            <person name="Thang M."/>
            <person name="Chan C."/>
        </authorList>
    </citation>
    <scope>NUCLEOTIDE SEQUENCE [LARGE SCALE GENOMIC DNA]</scope>
</reference>
<dbReference type="Gene3D" id="2.30.30.190">
    <property type="entry name" value="CAP Gly-rich-like domain"/>
    <property type="match status" value="1"/>
</dbReference>
<dbReference type="InterPro" id="IPR000626">
    <property type="entry name" value="Ubiquitin-like_dom"/>
</dbReference>
<dbReference type="Gene3D" id="2.60.120.620">
    <property type="entry name" value="q2cbj1_9rhob like domain"/>
    <property type="match status" value="1"/>
</dbReference>
<evidence type="ECO:0000313" key="9">
    <source>
        <dbReference type="Proteomes" id="UP001642484"/>
    </source>
</evidence>
<evidence type="ECO:0000256" key="4">
    <source>
        <dbReference type="ARBA" id="ARBA00025779"/>
    </source>
</evidence>
<dbReference type="InterPro" id="IPR000938">
    <property type="entry name" value="CAP-Gly_domain"/>
</dbReference>
<feature type="domain" description="CAP-Gly" evidence="7">
    <location>
        <begin position="215"/>
        <end position="258"/>
    </location>
</feature>
<evidence type="ECO:0000313" key="8">
    <source>
        <dbReference type="EMBL" id="CAK9116782.1"/>
    </source>
</evidence>
<dbReference type="PANTHER" id="PTHR18916">
    <property type="entry name" value="DYNACTIN 1-RELATED MICROTUBULE-BINDING"/>
    <property type="match status" value="1"/>
</dbReference>
<evidence type="ECO:0000256" key="5">
    <source>
        <dbReference type="SAM" id="Coils"/>
    </source>
</evidence>
<dbReference type="Pfam" id="PF01302">
    <property type="entry name" value="CAP_GLY"/>
    <property type="match status" value="1"/>
</dbReference>
<dbReference type="PROSITE" id="PS00845">
    <property type="entry name" value="CAP_GLY_1"/>
    <property type="match status" value="1"/>
</dbReference>
<dbReference type="SUPFAM" id="SSF54236">
    <property type="entry name" value="Ubiquitin-like"/>
    <property type="match status" value="1"/>
</dbReference>
<gene>
    <name evidence="8" type="ORF">CCMP2556_LOCUS54269</name>
</gene>
<organism evidence="8 9">
    <name type="scientific">Durusdinium trenchii</name>
    <dbReference type="NCBI Taxonomy" id="1381693"/>
    <lineage>
        <taxon>Eukaryota</taxon>
        <taxon>Sar</taxon>
        <taxon>Alveolata</taxon>
        <taxon>Dinophyceae</taxon>
        <taxon>Suessiales</taxon>
        <taxon>Symbiodiniaceae</taxon>
        <taxon>Durusdinium</taxon>
    </lineage>
</organism>
<dbReference type="PROSITE" id="PS50053">
    <property type="entry name" value="UBIQUITIN_2"/>
    <property type="match status" value="1"/>
</dbReference>
<sequence length="433" mass="48643">MIGTQAQDWPTVHQSAEMQALRDYVTAADGYRYANQAASTLRLDVTHSNLIQRWHDLVFDSSMTVGRVKEKLYFHGGTPAADQELYLRRGGGDTLFLWDEKKTLGDYGVKNGMEIHIKDTNPYSLSANGGLEDVSQVQKYVMADEEYEKLENSVRAIKRREKEKAEAERAARIAAGEVIEEEPSESLEEVSVRIPLGSRCQVHPGGRRGEIAYVGSVRGAKGIWIGVGLDEPQGNNDGSKAGEHYFDCKGDKYGCFVRPDNVEVGDFPELDPFVRLQEVKGLKGGFQILDLMNADECEAFVDVLETLGFHTDAAVSLPYSFRHMTNCNLCVPEFVDETLFRRCEHLLPSIAGCRPLGLNAKFRCYRYQKGDYFKPHTDGSWDGSRITSKGFQSDAYGDRHSQLTFLILLTEDYEGGCTRFLVDPRVHTFQQYA</sequence>
<evidence type="ECO:0008006" key="10">
    <source>
        <dbReference type="Google" id="ProtNLM"/>
    </source>
</evidence>
<dbReference type="EMBL" id="CAXAMN010028506">
    <property type="protein sequence ID" value="CAK9116782.1"/>
    <property type="molecule type" value="Genomic_DNA"/>
</dbReference>
<evidence type="ECO:0000256" key="3">
    <source>
        <dbReference type="ARBA" id="ARBA00023186"/>
    </source>
</evidence>
<feature type="coiled-coil region" evidence="5">
    <location>
        <begin position="140"/>
        <end position="177"/>
    </location>
</feature>
<dbReference type="SUPFAM" id="SSF74924">
    <property type="entry name" value="Cap-Gly domain"/>
    <property type="match status" value="1"/>
</dbReference>